<comment type="function">
    <text evidence="9">Catalyzes the formation of the alpha-1,6-glucosidic linkages in glycogen by scission of a 1,4-alpha-linked oligosaccharide from growing alpha-1,4-glucan chains and the subsequent attachment of the oligosaccharide to the alpha-1,6 position.</text>
</comment>
<dbReference type="SUPFAM" id="SSF51011">
    <property type="entry name" value="Glycosyl hydrolase domain"/>
    <property type="match status" value="1"/>
</dbReference>
<feature type="compositionally biased region" description="Low complexity" evidence="10">
    <location>
        <begin position="713"/>
        <end position="727"/>
    </location>
</feature>
<evidence type="ECO:0000256" key="5">
    <source>
        <dbReference type="ARBA" id="ARBA00022676"/>
    </source>
</evidence>
<dbReference type="SUPFAM" id="SSF51445">
    <property type="entry name" value="(Trans)glycosidases"/>
    <property type="match status" value="1"/>
</dbReference>
<dbReference type="NCBIfam" id="NF011294">
    <property type="entry name" value="PRK14706.1"/>
    <property type="match status" value="1"/>
</dbReference>
<dbReference type="InterPro" id="IPR006407">
    <property type="entry name" value="GlgB"/>
</dbReference>
<dbReference type="STRING" id="249408.BOO71_0001654"/>
<comment type="catalytic activity">
    <reaction evidence="1 9">
        <text>Transfers a segment of a (1-&gt;4)-alpha-D-glucan chain to a primary hydroxy group in a similar glucan chain.</text>
        <dbReference type="EC" id="2.4.1.18"/>
    </reaction>
</comment>
<comment type="similarity">
    <text evidence="3 9">Belongs to the glycosyl hydrolase 13 family. GlgB subfamily.</text>
</comment>
<dbReference type="CDD" id="cd11322">
    <property type="entry name" value="AmyAc_Glg_BE"/>
    <property type="match status" value="1"/>
</dbReference>
<dbReference type="NCBIfam" id="NF003811">
    <property type="entry name" value="PRK05402.1"/>
    <property type="match status" value="1"/>
</dbReference>
<dbReference type="EC" id="2.4.1.18" evidence="9"/>
<dbReference type="NCBIfam" id="NF008967">
    <property type="entry name" value="PRK12313.1"/>
    <property type="match status" value="1"/>
</dbReference>
<dbReference type="AlphaFoldDB" id="A0A1U7P3L4"/>
<dbReference type="GO" id="GO:0005978">
    <property type="term" value="P:glycogen biosynthetic process"/>
    <property type="evidence" value="ECO:0007669"/>
    <property type="project" value="UniProtKB-UniRule"/>
</dbReference>
<sequence>MTSPLPLDHEHLQKLATADLVRPDQMLGAHPTVQDGVEGVRFAVWAPNATHVSVVGDFNGWNGFDNALNRLDFGCWGVFVPAARHGQRYKFRITGQNGQTQDKMDPYGTYFETRPATGSIIWDGAYEWNDGEWMGQRSAGFDRPVSIYECHAPSWGKRDDGWFLNYRELAHRLGDYVTYMGYTHVELLGVMEHPFDGSWGYQVTGYYAPTSRMGNPEDFKYLVDHLHGLGLGVILDWVPGHFPTDPAGLASFDGGPLFEYADPRKGFHLDWNTLIFDYGRNEVLMFLIGSAVKWLQDFHIDGLRVDAVASMLYLDFSRTEWIPNIHGGRENLEAIAFLKRLNEVAHHMAPGVMMIAEESTSFPGVTTPAPFGLGFDYKWAMGWMNDNLGYFKEDPLWRAHHHHALTFFNAYRTSENYVLAISHDEVVHLKKSMVMKMPGEWYAQRAHYRAFLAMMWSTPGKKLLFMGQEFGQSTEWNHDTELPWYMADQPDHRGIMDLVRRLNDLYVHRPDWHVADTREEGMLWTSADDAEHSVYAYLRRDPGGDAWSLIVANLTPVYRDLYPIGVPQGGDYRLLLSTDDGEFGGFGTQQPDLTAKAEGWNGQTHHLRLNLPPNSVLVLEPESWLSPAELAGVGDALETSNTQHREASAAQRTEREWVGGPSTEAQARNVQARNVQTDAAEARLLQPEEARDLTPSEAAAGRTEREWVGGGPSSPEAGAGAQQAGAQDATTPELSADGRLSNEDSETPPVSEHQADPVELESTRTLTARASRKAAELAGEEAPKTPKPRASRAKKPKPEAEPAADGSEPAKPKPTRKPKAVELNADGTPVESKPAPKPRKSRAKKGEAEIEGTETPTPGTQIEE</sequence>
<evidence type="ECO:0000313" key="13">
    <source>
        <dbReference type="Proteomes" id="UP000186607"/>
    </source>
</evidence>
<evidence type="ECO:0000256" key="1">
    <source>
        <dbReference type="ARBA" id="ARBA00000826"/>
    </source>
</evidence>
<dbReference type="EMBL" id="MSTI01000020">
    <property type="protein sequence ID" value="OLV19763.1"/>
    <property type="molecule type" value="Genomic_DNA"/>
</dbReference>
<dbReference type="InterPro" id="IPR006047">
    <property type="entry name" value="GH13_cat_dom"/>
</dbReference>
<dbReference type="Gene3D" id="2.60.40.1180">
    <property type="entry name" value="Golgi alpha-mannosidase II"/>
    <property type="match status" value="1"/>
</dbReference>
<keyword evidence="6 9" id="KW-0808">Transferase</keyword>
<evidence type="ECO:0000256" key="6">
    <source>
        <dbReference type="ARBA" id="ARBA00022679"/>
    </source>
</evidence>
<evidence type="ECO:0000256" key="10">
    <source>
        <dbReference type="SAM" id="MobiDB-lite"/>
    </source>
</evidence>
<dbReference type="InterPro" id="IPR013783">
    <property type="entry name" value="Ig-like_fold"/>
</dbReference>
<dbReference type="GO" id="GO:0005829">
    <property type="term" value="C:cytosol"/>
    <property type="evidence" value="ECO:0007669"/>
    <property type="project" value="TreeGrafter"/>
</dbReference>
<dbReference type="SUPFAM" id="SSF81296">
    <property type="entry name" value="E set domains"/>
    <property type="match status" value="1"/>
</dbReference>
<dbReference type="Proteomes" id="UP000186607">
    <property type="component" value="Unassembled WGS sequence"/>
</dbReference>
<feature type="compositionally biased region" description="Basic residues" evidence="10">
    <location>
        <begin position="786"/>
        <end position="795"/>
    </location>
</feature>
<dbReference type="InterPro" id="IPR014756">
    <property type="entry name" value="Ig_E-set"/>
</dbReference>
<comment type="pathway">
    <text evidence="2 9">Glycan biosynthesis; glycogen biosynthesis.</text>
</comment>
<protein>
    <recommendedName>
        <fullName evidence="9">1,4-alpha-glucan branching enzyme GlgB</fullName>
        <ecNumber evidence="9">2.4.1.18</ecNumber>
    </recommendedName>
    <alternativeName>
        <fullName evidence="9">1,4-alpha-D-glucan:1,4-alpha-D-glucan 6-glucosyl-transferase</fullName>
    </alternativeName>
    <alternativeName>
        <fullName evidence="9">Alpha-(1-&gt;4)-glucan branching enzyme</fullName>
    </alternativeName>
    <alternativeName>
        <fullName evidence="9">Glycogen branching enzyme</fullName>
        <shortName evidence="9">BE</shortName>
    </alternativeName>
</protein>
<dbReference type="InterPro" id="IPR004193">
    <property type="entry name" value="Glyco_hydro_13_N"/>
</dbReference>
<keyword evidence="4 9" id="KW-0321">Glycogen metabolism</keyword>
<feature type="domain" description="Glycosyl hydrolase family 13 catalytic" evidence="11">
    <location>
        <begin position="160"/>
        <end position="500"/>
    </location>
</feature>
<keyword evidence="5 9" id="KW-0328">Glycosyltransferase</keyword>
<organism evidence="12 13">
    <name type="scientific">Deinococcus marmoris</name>
    <dbReference type="NCBI Taxonomy" id="249408"/>
    <lineage>
        <taxon>Bacteria</taxon>
        <taxon>Thermotogati</taxon>
        <taxon>Deinococcota</taxon>
        <taxon>Deinococci</taxon>
        <taxon>Deinococcales</taxon>
        <taxon>Deinococcaceae</taxon>
        <taxon>Deinococcus</taxon>
    </lineage>
</organism>
<evidence type="ECO:0000256" key="2">
    <source>
        <dbReference type="ARBA" id="ARBA00004964"/>
    </source>
</evidence>
<name>A0A1U7P3L4_9DEIO</name>
<feature type="compositionally biased region" description="Polar residues" evidence="10">
    <location>
        <begin position="663"/>
        <end position="677"/>
    </location>
</feature>
<dbReference type="eggNOG" id="COG0296">
    <property type="taxonomic scope" value="Bacteria"/>
</dbReference>
<dbReference type="Pfam" id="PF02922">
    <property type="entry name" value="CBM_48"/>
    <property type="match status" value="1"/>
</dbReference>
<dbReference type="GO" id="GO:0003844">
    <property type="term" value="F:1,4-alpha-glucan branching enzyme activity"/>
    <property type="evidence" value="ECO:0007669"/>
    <property type="project" value="UniProtKB-UniRule"/>
</dbReference>
<dbReference type="NCBIfam" id="TIGR01515">
    <property type="entry name" value="branching_enzym"/>
    <property type="match status" value="1"/>
</dbReference>
<feature type="compositionally biased region" description="Low complexity" evidence="10">
    <location>
        <begin position="853"/>
        <end position="864"/>
    </location>
</feature>
<dbReference type="CDD" id="cd02855">
    <property type="entry name" value="E_set_GBE_prok_N"/>
    <property type="match status" value="1"/>
</dbReference>
<accession>A0A1U7P3L4</accession>
<evidence type="ECO:0000256" key="8">
    <source>
        <dbReference type="ARBA" id="ARBA00023277"/>
    </source>
</evidence>
<evidence type="ECO:0000313" key="12">
    <source>
        <dbReference type="EMBL" id="OLV19763.1"/>
    </source>
</evidence>
<gene>
    <name evidence="9" type="primary">glgB</name>
    <name evidence="12" type="ORF">BOO71_0001654</name>
</gene>
<dbReference type="InterPro" id="IPR044143">
    <property type="entry name" value="GlgB_N_E_set_prok"/>
</dbReference>
<keyword evidence="7 9" id="KW-0320">Glycogen biosynthesis</keyword>
<evidence type="ECO:0000256" key="9">
    <source>
        <dbReference type="HAMAP-Rule" id="MF_00685"/>
    </source>
</evidence>
<dbReference type="InterPro" id="IPR013780">
    <property type="entry name" value="Glyco_hydro_b"/>
</dbReference>
<dbReference type="Gene3D" id="2.60.40.10">
    <property type="entry name" value="Immunoglobulins"/>
    <property type="match status" value="1"/>
</dbReference>
<comment type="caution">
    <text evidence="12">The sequence shown here is derived from an EMBL/GenBank/DDBJ whole genome shotgun (WGS) entry which is preliminary data.</text>
</comment>
<keyword evidence="13" id="KW-1185">Reference proteome</keyword>
<dbReference type="InterPro" id="IPR017853">
    <property type="entry name" value="GH"/>
</dbReference>
<evidence type="ECO:0000256" key="3">
    <source>
        <dbReference type="ARBA" id="ARBA00009000"/>
    </source>
</evidence>
<keyword evidence="8 9" id="KW-0119">Carbohydrate metabolism</keyword>
<dbReference type="SMART" id="SM00642">
    <property type="entry name" value="Aamy"/>
    <property type="match status" value="1"/>
</dbReference>
<dbReference type="HAMAP" id="MF_00685">
    <property type="entry name" value="GlgB"/>
    <property type="match status" value="1"/>
</dbReference>
<dbReference type="GO" id="GO:0043169">
    <property type="term" value="F:cation binding"/>
    <property type="evidence" value="ECO:0007669"/>
    <property type="project" value="InterPro"/>
</dbReference>
<dbReference type="FunFam" id="2.60.40.1180:FF:000002">
    <property type="entry name" value="1,4-alpha-glucan branching enzyme GlgB"/>
    <property type="match status" value="1"/>
</dbReference>
<feature type="compositionally biased region" description="Basic and acidic residues" evidence="10">
    <location>
        <begin position="643"/>
        <end position="657"/>
    </location>
</feature>
<feature type="active site" description="Nucleophile" evidence="9">
    <location>
        <position position="306"/>
    </location>
</feature>
<feature type="region of interest" description="Disordered" evidence="10">
    <location>
        <begin position="640"/>
        <end position="864"/>
    </location>
</feature>
<proteinExistence type="inferred from homology"/>
<evidence type="ECO:0000256" key="4">
    <source>
        <dbReference type="ARBA" id="ARBA00022600"/>
    </source>
</evidence>
<reference evidence="12 13" key="1">
    <citation type="submission" date="2017-01" db="EMBL/GenBank/DDBJ databases">
        <title>Genome Analysis of Deinococcus marmoris KOPRI26562.</title>
        <authorList>
            <person name="Kim J.H."/>
            <person name="Oh H.-M."/>
        </authorList>
    </citation>
    <scope>NUCLEOTIDE SEQUENCE [LARGE SCALE GENOMIC DNA]</scope>
    <source>
        <strain evidence="12 13">KOPRI26562</strain>
    </source>
</reference>
<comment type="subunit">
    <text evidence="9">Monomer.</text>
</comment>
<evidence type="ECO:0000256" key="7">
    <source>
        <dbReference type="ARBA" id="ARBA00023056"/>
    </source>
</evidence>
<dbReference type="Gene3D" id="3.20.20.80">
    <property type="entry name" value="Glycosidases"/>
    <property type="match status" value="1"/>
</dbReference>
<dbReference type="GO" id="GO:0004553">
    <property type="term" value="F:hydrolase activity, hydrolyzing O-glycosyl compounds"/>
    <property type="evidence" value="ECO:0007669"/>
    <property type="project" value="InterPro"/>
</dbReference>
<dbReference type="InterPro" id="IPR006048">
    <property type="entry name" value="A-amylase/branching_C"/>
</dbReference>
<dbReference type="FunFam" id="3.20.20.80:FF:000003">
    <property type="entry name" value="1,4-alpha-glucan branching enzyme GlgB"/>
    <property type="match status" value="1"/>
</dbReference>
<evidence type="ECO:0000259" key="11">
    <source>
        <dbReference type="SMART" id="SM00642"/>
    </source>
</evidence>
<dbReference type="Pfam" id="PF02806">
    <property type="entry name" value="Alpha-amylase_C"/>
    <property type="match status" value="1"/>
</dbReference>
<dbReference type="PANTHER" id="PTHR43651">
    <property type="entry name" value="1,4-ALPHA-GLUCAN-BRANCHING ENZYME"/>
    <property type="match status" value="1"/>
</dbReference>
<dbReference type="PANTHER" id="PTHR43651:SF3">
    <property type="entry name" value="1,4-ALPHA-GLUCAN-BRANCHING ENZYME"/>
    <property type="match status" value="1"/>
</dbReference>
<dbReference type="UniPathway" id="UPA00164"/>
<feature type="active site" description="Proton donor" evidence="9">
    <location>
        <position position="357"/>
    </location>
</feature>